<evidence type="ECO:0000256" key="1">
    <source>
        <dbReference type="ARBA" id="ARBA00023002"/>
    </source>
</evidence>
<feature type="domain" description="FAD dependent oxidoreductase" evidence="2">
    <location>
        <begin position="37"/>
        <end position="389"/>
    </location>
</feature>
<dbReference type="SUPFAM" id="SSF51905">
    <property type="entry name" value="FAD/NAD(P)-binding domain"/>
    <property type="match status" value="1"/>
</dbReference>
<dbReference type="OrthoDB" id="9814969at2"/>
<evidence type="ECO:0000313" key="3">
    <source>
        <dbReference type="EMBL" id="TDR90216.1"/>
    </source>
</evidence>
<organism evidence="3 4">
    <name type="scientific">Enterovirga rhinocerotis</name>
    <dbReference type="NCBI Taxonomy" id="1339210"/>
    <lineage>
        <taxon>Bacteria</taxon>
        <taxon>Pseudomonadati</taxon>
        <taxon>Pseudomonadota</taxon>
        <taxon>Alphaproteobacteria</taxon>
        <taxon>Hyphomicrobiales</taxon>
        <taxon>Methylobacteriaceae</taxon>
        <taxon>Enterovirga</taxon>
    </lineage>
</organism>
<dbReference type="GO" id="GO:0016491">
    <property type="term" value="F:oxidoreductase activity"/>
    <property type="evidence" value="ECO:0007669"/>
    <property type="project" value="UniProtKB-KW"/>
</dbReference>
<dbReference type="EMBL" id="SNZR01000013">
    <property type="protein sequence ID" value="TDR90216.1"/>
    <property type="molecule type" value="Genomic_DNA"/>
</dbReference>
<dbReference type="InterPro" id="IPR006076">
    <property type="entry name" value="FAD-dep_OxRdtase"/>
</dbReference>
<keyword evidence="1" id="KW-0560">Oxidoreductase</keyword>
<dbReference type="GO" id="GO:0005737">
    <property type="term" value="C:cytoplasm"/>
    <property type="evidence" value="ECO:0007669"/>
    <property type="project" value="TreeGrafter"/>
</dbReference>
<accession>A0A4R7C1F5</accession>
<name>A0A4R7C1F5_9HYPH</name>
<dbReference type="Gene3D" id="3.30.9.10">
    <property type="entry name" value="D-Amino Acid Oxidase, subunit A, domain 2"/>
    <property type="match status" value="1"/>
</dbReference>
<evidence type="ECO:0000259" key="2">
    <source>
        <dbReference type="Pfam" id="PF01266"/>
    </source>
</evidence>
<reference evidence="3 4" key="1">
    <citation type="submission" date="2019-03" db="EMBL/GenBank/DDBJ databases">
        <title>Genomic Encyclopedia of Type Strains, Phase IV (KMG-IV): sequencing the most valuable type-strain genomes for metagenomic binning, comparative biology and taxonomic classification.</title>
        <authorList>
            <person name="Goeker M."/>
        </authorList>
    </citation>
    <scope>NUCLEOTIDE SEQUENCE [LARGE SCALE GENOMIC DNA]</scope>
    <source>
        <strain evidence="3 4">DSM 25903</strain>
    </source>
</reference>
<proteinExistence type="predicted"/>
<sequence>MTALSVPSRSELPASLYRETAGPAAPTPPLAQDRRCDVAIVGGGFTGLSAALHLRLRGVDAVVLETHEPGWGASGRNGGQVNPGLKAEPDEIERTFGPELGRRMIALSGGAPDLVFRLIRDHAIACAAQQTGTLRAAFAPRDAGTIQRTADAWAARSLPTDYLDRDAMARATGTDRYLNGVIDRRGGTLNPLAYARGLAEAAIREGAAIHGRTHVSSMSRRDGRWLLTTPGGSVSADWVVLATNGYTDDLWPGLRKTVVPVFSGIVASEPLDEDLRSAILPGRPAVYEIGSITTYYRVDDGGRLLMGGRSVLHSAEGPEAFGSLSTYARKLWPGLSRHAWTHGWNGRIAITRDHYPHFHEPAPQVIAALGYNGRGVAMATAMGSEIARRITGTPGAELAMPVTGLLPFPFHSFWPIGAAARIAYGRIRDRLKL</sequence>
<dbReference type="PANTHER" id="PTHR13847:SF281">
    <property type="entry name" value="FAD DEPENDENT OXIDOREDUCTASE DOMAIN-CONTAINING PROTEIN"/>
    <property type="match status" value="1"/>
</dbReference>
<dbReference type="Gene3D" id="3.50.50.60">
    <property type="entry name" value="FAD/NAD(P)-binding domain"/>
    <property type="match status" value="1"/>
</dbReference>
<dbReference type="Pfam" id="PF01266">
    <property type="entry name" value="DAO"/>
    <property type="match status" value="1"/>
</dbReference>
<protein>
    <submittedName>
        <fullName evidence="3">Glycine/D-amino acid oxidase-like deaminating enzyme</fullName>
    </submittedName>
</protein>
<gene>
    <name evidence="3" type="ORF">EV668_3058</name>
</gene>
<comment type="caution">
    <text evidence="3">The sequence shown here is derived from an EMBL/GenBank/DDBJ whole genome shotgun (WGS) entry which is preliminary data.</text>
</comment>
<evidence type="ECO:0000313" key="4">
    <source>
        <dbReference type="Proteomes" id="UP000295122"/>
    </source>
</evidence>
<dbReference type="PANTHER" id="PTHR13847">
    <property type="entry name" value="SARCOSINE DEHYDROGENASE-RELATED"/>
    <property type="match status" value="1"/>
</dbReference>
<dbReference type="AlphaFoldDB" id="A0A4R7C1F5"/>
<keyword evidence="4" id="KW-1185">Reference proteome</keyword>
<dbReference type="Proteomes" id="UP000295122">
    <property type="component" value="Unassembled WGS sequence"/>
</dbReference>
<dbReference type="RefSeq" id="WP_133771427.1">
    <property type="nucleotide sequence ID" value="NZ_SNZR01000013.1"/>
</dbReference>
<dbReference type="InterPro" id="IPR036188">
    <property type="entry name" value="FAD/NAD-bd_sf"/>
</dbReference>